<dbReference type="PANTHER" id="PTHR47017">
    <property type="entry name" value="ACYL-COA"/>
    <property type="match status" value="1"/>
</dbReference>
<keyword evidence="1" id="KW-0808">Transferase</keyword>
<keyword evidence="2" id="KW-1185">Reference proteome</keyword>
<dbReference type="GO" id="GO:0016740">
    <property type="term" value="F:transferase activity"/>
    <property type="evidence" value="ECO:0007669"/>
    <property type="project" value="UniProtKB-KW"/>
</dbReference>
<dbReference type="OrthoDB" id="9776898at2"/>
<dbReference type="SUPFAM" id="SSF55729">
    <property type="entry name" value="Acyl-CoA N-acyltransferases (Nat)"/>
    <property type="match status" value="1"/>
</dbReference>
<dbReference type="InterPro" id="IPR016181">
    <property type="entry name" value="Acyl_CoA_acyltransferase"/>
</dbReference>
<evidence type="ECO:0000313" key="2">
    <source>
        <dbReference type="Proteomes" id="UP000244892"/>
    </source>
</evidence>
<dbReference type="KEGG" id="aon:DEH84_11510"/>
<sequence length="404" mass="45140">MVAALSGDCSITWVDDPGLIDADAWDALLPAEGANPFLRHAFLRALHDTGSAAPATGWHPQFLLLHDAAGRLRAACPAYAKDHSYGEYVFDWAWADAHDRALARQGTHYYPKLLSAVPFSPIPGSRLLVDPSVPAPARAAWQGRLLDALAARCEDQGWSSAHLLFLQDEEATRAAERGWLKRPGVQFHWLNRSGTPYADFADFLGTLQREKRKKIQQERRKVAEAGVRFEVKQGAAITEADWDFFHRCYTRTYLEHGQRPYLAHAFWHQVGAALPDCWTMFIAVRDGERIAASLLAVDPQAGVAYGRYWGALESVSCLHFEACYYQGIAWCIAQGMQRFEGGAQGEHKLARGLLPVTTHSVHLLRHPGLRQAVADFLDREQRGIGYYLNELEERQPFKAGDPPT</sequence>
<accession>A0A2U8FSE8</accession>
<evidence type="ECO:0000313" key="1">
    <source>
        <dbReference type="EMBL" id="AWI53985.1"/>
    </source>
</evidence>
<dbReference type="InterPro" id="IPR007434">
    <property type="entry name" value="FemAB-like"/>
</dbReference>
<name>A0A2U8FSE8_9BURK</name>
<dbReference type="EMBL" id="CP029210">
    <property type="protein sequence ID" value="AWI53985.1"/>
    <property type="molecule type" value="Genomic_DNA"/>
</dbReference>
<dbReference type="Proteomes" id="UP000244892">
    <property type="component" value="Chromosome"/>
</dbReference>
<reference evidence="1 2" key="1">
    <citation type="submission" date="2018-05" db="EMBL/GenBank/DDBJ databases">
        <title>complete genome sequence of Aquabacterium olei NBRC 110486.</title>
        <authorList>
            <person name="Tang B."/>
            <person name="Chang J."/>
            <person name="Zhang L."/>
            <person name="Yang H."/>
        </authorList>
    </citation>
    <scope>NUCLEOTIDE SEQUENCE [LARGE SCALE GENOMIC DNA]</scope>
    <source>
        <strain evidence="1 2">NBRC 110486</strain>
    </source>
</reference>
<protein>
    <submittedName>
        <fullName evidence="1">GNAT family N-acetyltransferase</fullName>
    </submittedName>
</protein>
<organism evidence="1 2">
    <name type="scientific">Aquabacterium olei</name>
    <dbReference type="NCBI Taxonomy" id="1296669"/>
    <lineage>
        <taxon>Bacteria</taxon>
        <taxon>Pseudomonadati</taxon>
        <taxon>Pseudomonadota</taxon>
        <taxon>Betaproteobacteria</taxon>
        <taxon>Burkholderiales</taxon>
        <taxon>Aquabacterium</taxon>
    </lineage>
</organism>
<dbReference type="Gene3D" id="3.40.630.30">
    <property type="match status" value="1"/>
</dbReference>
<dbReference type="AlphaFoldDB" id="A0A2U8FSE8"/>
<proteinExistence type="predicted"/>
<dbReference type="Pfam" id="PF04339">
    <property type="entry name" value="FemAB_like"/>
    <property type="match status" value="1"/>
</dbReference>
<gene>
    <name evidence="1" type="ORF">DEH84_11510</name>
</gene>
<dbReference type="PANTHER" id="PTHR47017:SF1">
    <property type="entry name" value="ACYL-COA"/>
    <property type="match status" value="1"/>
</dbReference>